<evidence type="ECO:0000313" key="3">
    <source>
        <dbReference type="Proteomes" id="UP001597399"/>
    </source>
</evidence>
<gene>
    <name evidence="2" type="ORF">ACFSUE_02555</name>
</gene>
<protein>
    <submittedName>
        <fullName evidence="2">Arm DNA-binding domain-containing protein</fullName>
    </submittedName>
</protein>
<feature type="domain" description="AP2-like integrase N-terminal" evidence="1">
    <location>
        <begin position="10"/>
        <end position="47"/>
    </location>
</feature>
<dbReference type="Pfam" id="PF14657">
    <property type="entry name" value="Arm-DNA-bind_4"/>
    <property type="match status" value="1"/>
</dbReference>
<dbReference type="RefSeq" id="WP_253059758.1">
    <property type="nucleotide sequence ID" value="NZ_JAMXWM010000004.1"/>
</dbReference>
<keyword evidence="2" id="KW-0238">DNA-binding</keyword>
<sequence length="65" mass="7335">MNGKYIPAKQYRVSYKDGTSYRNKTKGGFITKRQAQLAAADIEAKLGRGAKLKAGDRLFSEYFRT</sequence>
<comment type="caution">
    <text evidence="2">The sequence shown here is derived from an EMBL/GenBank/DDBJ whole genome shotgun (WGS) entry which is preliminary data.</text>
</comment>
<name>A0ABW5S0J6_9BACL</name>
<evidence type="ECO:0000259" key="1">
    <source>
        <dbReference type="Pfam" id="PF14657"/>
    </source>
</evidence>
<accession>A0ABW5S0J6</accession>
<reference evidence="3" key="1">
    <citation type="journal article" date="2019" name="Int. J. Syst. Evol. Microbiol.">
        <title>The Global Catalogue of Microorganisms (GCM) 10K type strain sequencing project: providing services to taxonomists for standard genome sequencing and annotation.</title>
        <authorList>
            <consortium name="The Broad Institute Genomics Platform"/>
            <consortium name="The Broad Institute Genome Sequencing Center for Infectious Disease"/>
            <person name="Wu L."/>
            <person name="Ma J."/>
        </authorList>
    </citation>
    <scope>NUCLEOTIDE SEQUENCE [LARGE SCALE GENOMIC DNA]</scope>
    <source>
        <strain evidence="3">TISTR 2466</strain>
    </source>
</reference>
<dbReference type="GO" id="GO:0003677">
    <property type="term" value="F:DNA binding"/>
    <property type="evidence" value="ECO:0007669"/>
    <property type="project" value="UniProtKB-KW"/>
</dbReference>
<organism evidence="2 3">
    <name type="scientific">Sporolactobacillus shoreicorticis</name>
    <dbReference type="NCBI Taxonomy" id="1923877"/>
    <lineage>
        <taxon>Bacteria</taxon>
        <taxon>Bacillati</taxon>
        <taxon>Bacillota</taxon>
        <taxon>Bacilli</taxon>
        <taxon>Bacillales</taxon>
        <taxon>Sporolactobacillaceae</taxon>
        <taxon>Sporolactobacillus</taxon>
    </lineage>
</organism>
<proteinExistence type="predicted"/>
<evidence type="ECO:0000313" key="2">
    <source>
        <dbReference type="EMBL" id="MFD2692527.1"/>
    </source>
</evidence>
<keyword evidence="3" id="KW-1185">Reference proteome</keyword>
<dbReference type="Proteomes" id="UP001597399">
    <property type="component" value="Unassembled WGS sequence"/>
</dbReference>
<dbReference type="InterPro" id="IPR028259">
    <property type="entry name" value="AP2-like_int_N"/>
</dbReference>
<dbReference type="EMBL" id="JBHUMQ010000003">
    <property type="protein sequence ID" value="MFD2692527.1"/>
    <property type="molecule type" value="Genomic_DNA"/>
</dbReference>